<dbReference type="GO" id="GO:0010181">
    <property type="term" value="F:FMN binding"/>
    <property type="evidence" value="ECO:0007669"/>
    <property type="project" value="InterPro"/>
</dbReference>
<dbReference type="InterPro" id="IPR050268">
    <property type="entry name" value="NADH-dep_flavin_reductase"/>
</dbReference>
<dbReference type="EMBL" id="AP023086">
    <property type="protein sequence ID" value="BCD98898.1"/>
    <property type="molecule type" value="Genomic_DNA"/>
</dbReference>
<protein>
    <submittedName>
        <fullName evidence="3">Flavin reductase</fullName>
    </submittedName>
</protein>
<dbReference type="InterPro" id="IPR002563">
    <property type="entry name" value="Flavin_Rdtase-like_dom"/>
</dbReference>
<evidence type="ECO:0000313" key="3">
    <source>
        <dbReference type="EMBL" id="BCD98898.1"/>
    </source>
</evidence>
<proteinExistence type="predicted"/>
<evidence type="ECO:0000259" key="2">
    <source>
        <dbReference type="SMART" id="SM00903"/>
    </source>
</evidence>
<reference evidence="3 4" key="1">
    <citation type="journal article" date="2022" name="IScience">
        <title>An ultrasensitive nanofiber-based assay for enzymatic hydrolysis and deep-sea microbial degradation of cellulose.</title>
        <authorList>
            <person name="Tsudome M."/>
            <person name="Tachioka M."/>
            <person name="Miyazaki M."/>
            <person name="Uchimura K."/>
            <person name="Tsuda M."/>
            <person name="Takaki Y."/>
            <person name="Deguchi S."/>
        </authorList>
    </citation>
    <scope>NUCLEOTIDE SEQUENCE [LARGE SCALE GENOMIC DNA]</scope>
    <source>
        <strain evidence="3 4">GE09</strain>
    </source>
</reference>
<dbReference type="SMART" id="SM00903">
    <property type="entry name" value="Flavin_Reduct"/>
    <property type="match status" value="1"/>
</dbReference>
<evidence type="ECO:0000313" key="4">
    <source>
        <dbReference type="Proteomes" id="UP001320119"/>
    </source>
</evidence>
<organism evidence="3 4">
    <name type="scientific">Marinagarivorans cellulosilyticus</name>
    <dbReference type="NCBI Taxonomy" id="2721545"/>
    <lineage>
        <taxon>Bacteria</taxon>
        <taxon>Pseudomonadati</taxon>
        <taxon>Pseudomonadota</taxon>
        <taxon>Gammaproteobacteria</taxon>
        <taxon>Cellvibrionales</taxon>
        <taxon>Cellvibrionaceae</taxon>
        <taxon>Marinagarivorans</taxon>
    </lineage>
</organism>
<dbReference type="InterPro" id="IPR012349">
    <property type="entry name" value="Split_barrel_FMN-bd"/>
</dbReference>
<dbReference type="GO" id="GO:0006208">
    <property type="term" value="P:pyrimidine nucleobase catabolic process"/>
    <property type="evidence" value="ECO:0007669"/>
    <property type="project" value="TreeGrafter"/>
</dbReference>
<feature type="domain" description="Flavin reductase like" evidence="2">
    <location>
        <begin position="25"/>
        <end position="171"/>
    </location>
</feature>
<sequence length="175" mass="18694">MTQDSSPTSPEQDNANLARQMKLGMRQWASGVSVIAARDEQGEPHAMTASSLTSVSDAPPSLLVCVNTKARMAGIVGIVGAQFSVNLLGSQHQVVSNACATPDMYDKRFTIGGWDTSATPKLMDAPAVFECEVAEVVTYGTHLVVIGRIHNVVLHDQSSTPLCYWNGGYQSLVVE</sequence>
<keyword evidence="4" id="KW-1185">Reference proteome</keyword>
<dbReference type="PANTHER" id="PTHR30466">
    <property type="entry name" value="FLAVIN REDUCTASE"/>
    <property type="match status" value="1"/>
</dbReference>
<gene>
    <name evidence="3" type="ORF">MARGE09_P3099</name>
</gene>
<dbReference type="SUPFAM" id="SSF50475">
    <property type="entry name" value="FMN-binding split barrel"/>
    <property type="match status" value="1"/>
</dbReference>
<dbReference type="PANTHER" id="PTHR30466:SF1">
    <property type="entry name" value="FMN REDUCTASE (NADH) RUTF"/>
    <property type="match status" value="1"/>
</dbReference>
<dbReference type="GO" id="GO:0042602">
    <property type="term" value="F:riboflavin reductase (NADPH) activity"/>
    <property type="evidence" value="ECO:0007669"/>
    <property type="project" value="TreeGrafter"/>
</dbReference>
<accession>A0AAN2BL93</accession>
<dbReference type="RefSeq" id="WP_236983590.1">
    <property type="nucleotide sequence ID" value="NZ_AP023086.1"/>
</dbReference>
<dbReference type="Pfam" id="PF01613">
    <property type="entry name" value="Flavin_Reduct"/>
    <property type="match status" value="1"/>
</dbReference>
<dbReference type="Gene3D" id="2.30.110.10">
    <property type="entry name" value="Electron Transport, Fmn-binding Protein, Chain A"/>
    <property type="match status" value="1"/>
</dbReference>
<name>A0AAN2BL93_9GAMM</name>
<dbReference type="KEGG" id="marq:MARGE09_P3099"/>
<dbReference type="Proteomes" id="UP001320119">
    <property type="component" value="Chromosome"/>
</dbReference>
<evidence type="ECO:0000256" key="1">
    <source>
        <dbReference type="ARBA" id="ARBA00023002"/>
    </source>
</evidence>
<keyword evidence="1" id="KW-0560">Oxidoreductase</keyword>
<dbReference type="AlphaFoldDB" id="A0AAN2BL93"/>